<name>A0A7M3UPE1_POV01</name>
<accession>A0A7M3UPE1</accession>
<protein>
    <submittedName>
        <fullName evidence="1">Uncharacterized protein</fullName>
    </submittedName>
</protein>
<gene>
    <name evidence="1" type="ORF">HWQ62_00495</name>
</gene>
<dbReference type="EMBL" id="MT663543">
    <property type="protein sequence ID" value="QOI90626.1"/>
    <property type="molecule type" value="Genomic_DNA"/>
</dbReference>
<sequence length="396" mass="47036">MVNEHIYLVYEQEFFLTTQAVYRIGCVARDDNDNVLAQENLHTILLLECNNSYKIMSQLFVIFNQIFKRRTDIGRGYYEGDSNKMLQVIITFMFSEDKNEIDEHVDFVTLDILNEFPDIFMQDKCFGGTKELVKIKFTNNQPLILPYDIECSFMSKRGTNVVVERLLKKYIDMDTLTQEYFDILIKKEIIQHNQIYNFDATLVSNINSCKTTLNNCIIDEYKLLEHKRLTINDTLEQAIKKVVFSNTIINNIFYTDTQTFRRLKIPNHHTVILDDHGQYMTFVTIGKYNFHHEYLMNYIPYCCETTLHNEQVYILNLNKTHIGLGDKNYIRDKDFQNYKRTYFFSSNIDKWTNIKQLSLSFKQFIHNKKVINYSGQTRHILKLLECAFDDNFSVEN</sequence>
<reference evidence="1" key="1">
    <citation type="submission" date="2020-06" db="EMBL/GenBank/DDBJ databases">
        <title>Lateral gene transfer of anion-conducting channel rhodopsins between green algae and giant viruses.</title>
        <authorList>
            <person name="Rozenberg A."/>
            <person name="Oppermann J."/>
            <person name="Wietek J."/>
            <person name="Fernandez Lahore R.G."/>
            <person name="Sandaa R.-A."/>
            <person name="Bratbak G."/>
            <person name="Hegemann P."/>
            <person name="Beja O."/>
        </authorList>
    </citation>
    <scope>NUCLEOTIDE SEQUENCE</scope>
    <source>
        <strain evidence="1">01B</strain>
    </source>
</reference>
<organism evidence="1">
    <name type="scientific">Pyramimonas orientalis virus</name>
    <name type="common">PoV01</name>
    <dbReference type="NCBI Taxonomy" id="455367"/>
    <lineage>
        <taxon>Viruses</taxon>
        <taxon>Varidnaviria</taxon>
        <taxon>Bamfordvirae</taxon>
        <taxon>Nucleocytoviricota</taxon>
        <taxon>Megaviricetes</taxon>
        <taxon>Imitervirales</taxon>
        <taxon>Allomimiviridae</taxon>
        <taxon>Heliosvirus</taxon>
        <taxon>Heliosvirus raunefjordenense</taxon>
    </lineage>
</organism>
<proteinExistence type="predicted"/>
<evidence type="ECO:0000313" key="1">
    <source>
        <dbReference type="EMBL" id="QOI90626.1"/>
    </source>
</evidence>
<organismHost>
    <name type="scientific">Pyramimonas plurioculata</name>
    <dbReference type="NCBI Taxonomy" id="36893"/>
</organismHost>